<dbReference type="GO" id="GO:0031509">
    <property type="term" value="P:subtelomeric heterochromatin formation"/>
    <property type="evidence" value="ECO:0007669"/>
    <property type="project" value="InterPro"/>
</dbReference>
<dbReference type="PANTHER" id="PTHR12046">
    <property type="entry name" value="HISTONE ACETYLTRANSFERASE TYPE B CATALYTIC SUBUNIT"/>
    <property type="match status" value="1"/>
</dbReference>
<dbReference type="OrthoDB" id="10253098at2759"/>
<keyword evidence="3 8" id="KW-0808">Transferase</keyword>
<dbReference type="STRING" id="105231.A0A1Y1IGE0"/>
<dbReference type="Gene3D" id="3.40.630.30">
    <property type="match status" value="1"/>
</dbReference>
<reference evidence="8 9" key="1">
    <citation type="journal article" date="2014" name="Nat. Commun.">
        <title>Klebsormidium flaccidum genome reveals primary factors for plant terrestrial adaptation.</title>
        <authorList>
            <person name="Hori K."/>
            <person name="Maruyama F."/>
            <person name="Fujisawa T."/>
            <person name="Togashi T."/>
            <person name="Yamamoto N."/>
            <person name="Seo M."/>
            <person name="Sato S."/>
            <person name="Yamada T."/>
            <person name="Mori H."/>
            <person name="Tajima N."/>
            <person name="Moriyama T."/>
            <person name="Ikeuchi M."/>
            <person name="Watanabe M."/>
            <person name="Wada H."/>
            <person name="Kobayashi K."/>
            <person name="Saito M."/>
            <person name="Masuda T."/>
            <person name="Sasaki-Sekimoto Y."/>
            <person name="Mashiguchi K."/>
            <person name="Awai K."/>
            <person name="Shimojima M."/>
            <person name="Masuda S."/>
            <person name="Iwai M."/>
            <person name="Nobusawa T."/>
            <person name="Narise T."/>
            <person name="Kondo S."/>
            <person name="Saito H."/>
            <person name="Sato R."/>
            <person name="Murakawa M."/>
            <person name="Ihara Y."/>
            <person name="Oshima-Yamada Y."/>
            <person name="Ohtaka K."/>
            <person name="Satoh M."/>
            <person name="Sonobe K."/>
            <person name="Ishii M."/>
            <person name="Ohtani R."/>
            <person name="Kanamori-Sato M."/>
            <person name="Honoki R."/>
            <person name="Miyazaki D."/>
            <person name="Mochizuki H."/>
            <person name="Umetsu J."/>
            <person name="Higashi K."/>
            <person name="Shibata D."/>
            <person name="Kamiya Y."/>
            <person name="Sato N."/>
            <person name="Nakamura Y."/>
            <person name="Tabata S."/>
            <person name="Ida S."/>
            <person name="Kurokawa K."/>
            <person name="Ohta H."/>
        </authorList>
    </citation>
    <scope>NUCLEOTIDE SEQUENCE [LARGE SCALE GENOMIC DNA]</scope>
    <source>
        <strain evidence="8 9">NIES-2285</strain>
    </source>
</reference>
<dbReference type="SUPFAM" id="SSF55729">
    <property type="entry name" value="Acyl-CoA N-acyltransferases (Nat)"/>
    <property type="match status" value="1"/>
</dbReference>
<dbReference type="Proteomes" id="UP000054558">
    <property type="component" value="Unassembled WGS sequence"/>
</dbReference>
<accession>A0A1Y1IGE0</accession>
<proteinExistence type="inferred from homology"/>
<sequence length="511" mass="57190">MAEEPDAKRAKLLEGRFGAMLPPKGRPPSALNEFKCNANEAITFHLVYAAEQLDLSSDTMPASVPPRASFHPLMTHQLFGDDEIIKGYKNLKVDIFLHATTFYAYLDIKYEEKLEKLSRKQQPDNILEKLKVYFENDITEDREAFVRSLPVYNAINFLDFEPQTLPASTSAPSTSSSHPSELYEVVQLPLDKEAVRQWHNRLQVFLIFFIDGGNYIDTEERDWDLLVALERPSDWDGRSGSAKVAGFCTVRSFYSYPESTRLRLSQLVVLPSFQKRGHGSRLIESVYHLAQERGCYDVTTEDPTDDMNQLRDEVDVKRLQERPEVKEAVERALAAAASQKEESSGATEGEAPKQKNPLAISPSLLEDLRKSLKINKKNIKKCWEVLLSLHLDKSPPVTRDAFLRLQLDHGARRAETAAGGGGRSRGYGGGGANGHAKGGLLKALQKAVRKEEESDDGGEGSEAEESDGGVAVQKQTPEEAAREKQEQLLQLYGRREEQLKKHAKKLLSHGS</sequence>
<gene>
    <name evidence="8" type="ORF">KFL_003760100</name>
</gene>
<dbReference type="InterPro" id="IPR000182">
    <property type="entry name" value="GNAT_dom"/>
</dbReference>
<keyword evidence="4" id="KW-0012">Acyltransferase</keyword>
<evidence type="ECO:0000256" key="4">
    <source>
        <dbReference type="ARBA" id="ARBA00023315"/>
    </source>
</evidence>
<evidence type="ECO:0000313" key="8">
    <source>
        <dbReference type="EMBL" id="GAQ87777.1"/>
    </source>
</evidence>
<dbReference type="PROSITE" id="PS51186">
    <property type="entry name" value="GNAT"/>
    <property type="match status" value="1"/>
</dbReference>
<feature type="compositionally biased region" description="Basic and acidic residues" evidence="6">
    <location>
        <begin position="476"/>
        <end position="486"/>
    </location>
</feature>
<comment type="similarity">
    <text evidence="1">Belongs to the HAT1 family.</text>
</comment>
<feature type="region of interest" description="Disordered" evidence="6">
    <location>
        <begin position="331"/>
        <end position="358"/>
    </location>
</feature>
<evidence type="ECO:0000256" key="3">
    <source>
        <dbReference type="ARBA" id="ARBA00022679"/>
    </source>
</evidence>
<organism evidence="8 9">
    <name type="scientific">Klebsormidium nitens</name>
    <name type="common">Green alga</name>
    <name type="synonym">Ulothrix nitens</name>
    <dbReference type="NCBI Taxonomy" id="105231"/>
    <lineage>
        <taxon>Eukaryota</taxon>
        <taxon>Viridiplantae</taxon>
        <taxon>Streptophyta</taxon>
        <taxon>Klebsormidiophyceae</taxon>
        <taxon>Klebsormidiales</taxon>
        <taxon>Klebsormidiaceae</taxon>
        <taxon>Klebsormidium</taxon>
    </lineage>
</organism>
<dbReference type="Gene3D" id="3.90.360.10">
    <property type="entry name" value="Histone acetyl transferase 1 (HAT1), N-terminal domain"/>
    <property type="match status" value="1"/>
</dbReference>
<dbReference type="EC" id="2.3.1.48" evidence="2"/>
<comment type="catalytic activity">
    <reaction evidence="5">
        <text>L-lysyl-[protein] + acetyl-CoA = N(6)-acetyl-L-lysyl-[protein] + CoA + H(+)</text>
        <dbReference type="Rhea" id="RHEA:45948"/>
        <dbReference type="Rhea" id="RHEA-COMP:9752"/>
        <dbReference type="Rhea" id="RHEA-COMP:10731"/>
        <dbReference type="ChEBI" id="CHEBI:15378"/>
        <dbReference type="ChEBI" id="CHEBI:29969"/>
        <dbReference type="ChEBI" id="CHEBI:57287"/>
        <dbReference type="ChEBI" id="CHEBI:57288"/>
        <dbReference type="ChEBI" id="CHEBI:61930"/>
        <dbReference type="EC" id="2.3.1.48"/>
    </reaction>
</comment>
<dbReference type="GO" id="GO:0010485">
    <property type="term" value="F:histone H4 acetyltransferase activity"/>
    <property type="evidence" value="ECO:0000318"/>
    <property type="project" value="GO_Central"/>
</dbReference>
<evidence type="ECO:0000256" key="2">
    <source>
        <dbReference type="ARBA" id="ARBA00013184"/>
    </source>
</evidence>
<dbReference type="OMA" id="WTCDAND"/>
<evidence type="ECO:0000256" key="1">
    <source>
        <dbReference type="ARBA" id="ARBA00010543"/>
    </source>
</evidence>
<dbReference type="EMBL" id="DF237325">
    <property type="protein sequence ID" value="GAQ87777.1"/>
    <property type="molecule type" value="Genomic_DNA"/>
</dbReference>
<evidence type="ECO:0000256" key="6">
    <source>
        <dbReference type="SAM" id="MobiDB-lite"/>
    </source>
</evidence>
<dbReference type="InterPro" id="IPR016181">
    <property type="entry name" value="Acyl_CoA_acyltransferase"/>
</dbReference>
<dbReference type="AlphaFoldDB" id="A0A1Y1IGE0"/>
<protein>
    <recommendedName>
        <fullName evidence="2">histone acetyltransferase</fullName>
        <ecNumber evidence="2">2.3.1.48</ecNumber>
    </recommendedName>
</protein>
<dbReference type="Pfam" id="PF10394">
    <property type="entry name" value="Hat1_N"/>
    <property type="match status" value="1"/>
</dbReference>
<dbReference type="GO" id="GO:0000781">
    <property type="term" value="C:chromosome, telomeric region"/>
    <property type="evidence" value="ECO:0007669"/>
    <property type="project" value="GOC"/>
</dbReference>
<evidence type="ECO:0000259" key="7">
    <source>
        <dbReference type="PROSITE" id="PS51186"/>
    </source>
</evidence>
<name>A0A1Y1IGE0_KLENI</name>
<dbReference type="InterPro" id="IPR019467">
    <property type="entry name" value="Hat1_N"/>
</dbReference>
<evidence type="ECO:0000256" key="5">
    <source>
        <dbReference type="ARBA" id="ARBA00048017"/>
    </source>
</evidence>
<feature type="compositionally biased region" description="Gly residues" evidence="6">
    <location>
        <begin position="418"/>
        <end position="437"/>
    </location>
</feature>
<dbReference type="InterPro" id="IPR037113">
    <property type="entry name" value="Hat1_N_sf"/>
</dbReference>
<dbReference type="Pfam" id="PF00583">
    <property type="entry name" value="Acetyltransf_1"/>
    <property type="match status" value="1"/>
</dbReference>
<dbReference type="GO" id="GO:0005634">
    <property type="term" value="C:nucleus"/>
    <property type="evidence" value="ECO:0007669"/>
    <property type="project" value="InterPro"/>
</dbReference>
<dbReference type="InterPro" id="IPR017380">
    <property type="entry name" value="Hist_AcTrfase_B-typ_cat-su"/>
</dbReference>
<feature type="compositionally biased region" description="Acidic residues" evidence="6">
    <location>
        <begin position="453"/>
        <end position="467"/>
    </location>
</feature>
<evidence type="ECO:0000313" key="9">
    <source>
        <dbReference type="Proteomes" id="UP000054558"/>
    </source>
</evidence>
<feature type="domain" description="N-acetyltransferase" evidence="7">
    <location>
        <begin position="183"/>
        <end position="367"/>
    </location>
</feature>
<feature type="region of interest" description="Disordered" evidence="6">
    <location>
        <begin position="412"/>
        <end position="486"/>
    </location>
</feature>
<keyword evidence="9" id="KW-1185">Reference proteome</keyword>
<dbReference type="CDD" id="cd04301">
    <property type="entry name" value="NAT_SF"/>
    <property type="match status" value="1"/>
</dbReference>